<comment type="similarity">
    <text evidence="1">Belongs to the IUNH family.</text>
</comment>
<dbReference type="InterPro" id="IPR001910">
    <property type="entry name" value="Inosine/uridine_hydrolase_dom"/>
</dbReference>
<keyword evidence="2 5" id="KW-0378">Hydrolase</keyword>
<dbReference type="Gene3D" id="3.90.245.10">
    <property type="entry name" value="Ribonucleoside hydrolase-like"/>
    <property type="match status" value="1"/>
</dbReference>
<dbReference type="PANTHER" id="PTHR12304">
    <property type="entry name" value="INOSINE-URIDINE PREFERRING NUCLEOSIDE HYDROLASE"/>
    <property type="match status" value="1"/>
</dbReference>
<gene>
    <name evidence="6" type="ORF">F5891DRAFT_1027465</name>
    <name evidence="5" type="ORF">F5891DRAFT_1075877</name>
</gene>
<evidence type="ECO:0000313" key="5">
    <source>
        <dbReference type="EMBL" id="KAG1888446.1"/>
    </source>
</evidence>
<evidence type="ECO:0000313" key="6">
    <source>
        <dbReference type="EMBL" id="KAG1901679.1"/>
    </source>
</evidence>
<dbReference type="EMBL" id="JABBWK010000020">
    <property type="protein sequence ID" value="KAG1901679.1"/>
    <property type="molecule type" value="Genomic_DNA"/>
</dbReference>
<organism evidence="5 7">
    <name type="scientific">Suillus fuscotomentosus</name>
    <dbReference type="NCBI Taxonomy" id="1912939"/>
    <lineage>
        <taxon>Eukaryota</taxon>
        <taxon>Fungi</taxon>
        <taxon>Dikarya</taxon>
        <taxon>Basidiomycota</taxon>
        <taxon>Agaricomycotina</taxon>
        <taxon>Agaricomycetes</taxon>
        <taxon>Agaricomycetidae</taxon>
        <taxon>Boletales</taxon>
        <taxon>Suillineae</taxon>
        <taxon>Suillaceae</taxon>
        <taxon>Suillus</taxon>
    </lineage>
</organism>
<dbReference type="GO" id="GO:0008477">
    <property type="term" value="F:purine nucleosidase activity"/>
    <property type="evidence" value="ECO:0007669"/>
    <property type="project" value="TreeGrafter"/>
</dbReference>
<sequence length="376" mass="40485">MTLKYVWLDVDPGHDDATALMMACQLENIKLLGVSSVHGNASADCTANNTARCLHAFAAPSDVLVYPGACKPLLRPTKHDPEIHGEDGLGGVVGLPSADSPEVKARFARKVDGSLIHAIEGMATAIKDAWRNGTGHQVSVVSSGPMTNIALFVSVYPNLMEAVEQFVFMGGGVGVGNRSAVAEFNIMCDRACLIEICYGACLDPLLAEAAQIVLDAPVKTVMIPINVTHTAIVTSAIHSRLRSPHLPFLDGVLAHPSTNLRGTLSSVISFFAGTYKSTFGFDQGPPLHDALTITYVSHPEFFRAQRFRVDVELHGKHTAGETVIDVWNYRICDDSWGSNGKNCVVAQSVQVDQFFELLLECVSRCDAISPLNVQQQ</sequence>
<evidence type="ECO:0000259" key="4">
    <source>
        <dbReference type="Pfam" id="PF01156"/>
    </source>
</evidence>
<evidence type="ECO:0000256" key="3">
    <source>
        <dbReference type="ARBA" id="ARBA00023295"/>
    </source>
</evidence>
<dbReference type="RefSeq" id="XP_041227254.1">
    <property type="nucleotide sequence ID" value="XM_041361439.1"/>
</dbReference>
<dbReference type="Pfam" id="PF01156">
    <property type="entry name" value="IU_nuc_hydro"/>
    <property type="match status" value="2"/>
</dbReference>
<dbReference type="InterPro" id="IPR023186">
    <property type="entry name" value="IUNH"/>
</dbReference>
<comment type="caution">
    <text evidence="5">The sequence shown here is derived from an EMBL/GenBank/DDBJ whole genome shotgun (WGS) entry which is preliminary data.</text>
</comment>
<protein>
    <submittedName>
        <fullName evidence="5">Inosine/uridine-preferring nucleoside hydrolase domain-containing protein</fullName>
    </submittedName>
</protein>
<reference evidence="5" key="1">
    <citation type="journal article" date="2020" name="New Phytol.">
        <title>Comparative genomics reveals dynamic genome evolution in host specialist ectomycorrhizal fungi.</title>
        <authorList>
            <person name="Lofgren L.A."/>
            <person name="Nguyen N.H."/>
            <person name="Vilgalys R."/>
            <person name="Ruytinx J."/>
            <person name="Liao H.L."/>
            <person name="Branco S."/>
            <person name="Kuo A."/>
            <person name="LaButti K."/>
            <person name="Lipzen A."/>
            <person name="Andreopoulos W."/>
            <person name="Pangilinan J."/>
            <person name="Riley R."/>
            <person name="Hundley H."/>
            <person name="Na H."/>
            <person name="Barry K."/>
            <person name="Grigoriev I.V."/>
            <person name="Stajich J.E."/>
            <person name="Kennedy P.G."/>
        </authorList>
    </citation>
    <scope>NUCLEOTIDE SEQUENCE</scope>
    <source>
        <strain evidence="5">FC203</strain>
    </source>
</reference>
<dbReference type="GeneID" id="64655737"/>
<name>A0AAD4DPK2_9AGAM</name>
<dbReference type="Proteomes" id="UP001195769">
    <property type="component" value="Unassembled WGS sequence"/>
</dbReference>
<proteinExistence type="inferred from homology"/>
<evidence type="ECO:0000313" key="7">
    <source>
        <dbReference type="Proteomes" id="UP001195769"/>
    </source>
</evidence>
<feature type="domain" description="Inosine/uridine-preferring nucleoside hydrolase" evidence="4">
    <location>
        <begin position="6"/>
        <end position="189"/>
    </location>
</feature>
<dbReference type="GO" id="GO:0005829">
    <property type="term" value="C:cytosol"/>
    <property type="evidence" value="ECO:0007669"/>
    <property type="project" value="TreeGrafter"/>
</dbReference>
<accession>A0AAD4DPK2</accession>
<keyword evidence="3" id="KW-0326">Glycosidase</keyword>
<dbReference type="EMBL" id="JABBWK010000182">
    <property type="protein sequence ID" value="KAG1888446.1"/>
    <property type="molecule type" value="Genomic_DNA"/>
</dbReference>
<dbReference type="InterPro" id="IPR036452">
    <property type="entry name" value="Ribo_hydro-like"/>
</dbReference>
<evidence type="ECO:0000256" key="1">
    <source>
        <dbReference type="ARBA" id="ARBA00009176"/>
    </source>
</evidence>
<dbReference type="SUPFAM" id="SSF53590">
    <property type="entry name" value="Nucleoside hydrolase"/>
    <property type="match status" value="1"/>
</dbReference>
<dbReference type="GO" id="GO:0006152">
    <property type="term" value="P:purine nucleoside catabolic process"/>
    <property type="evidence" value="ECO:0007669"/>
    <property type="project" value="TreeGrafter"/>
</dbReference>
<feature type="domain" description="Inosine/uridine-preferring nucleoside hydrolase" evidence="4">
    <location>
        <begin position="208"/>
        <end position="356"/>
    </location>
</feature>
<dbReference type="PANTHER" id="PTHR12304:SF4">
    <property type="entry name" value="URIDINE NUCLEOSIDASE"/>
    <property type="match status" value="1"/>
</dbReference>
<keyword evidence="7" id="KW-1185">Reference proteome</keyword>
<evidence type="ECO:0000256" key="2">
    <source>
        <dbReference type="ARBA" id="ARBA00022801"/>
    </source>
</evidence>
<dbReference type="AlphaFoldDB" id="A0AAD4DPK2"/>